<dbReference type="Proteomes" id="UP000216339">
    <property type="component" value="Unassembled WGS sequence"/>
</dbReference>
<gene>
    <name evidence="9" type="ORF">BSZ37_00505</name>
</gene>
<evidence type="ECO:0000259" key="8">
    <source>
        <dbReference type="Pfam" id="PF17851"/>
    </source>
</evidence>
<dbReference type="Gene3D" id="2.60.120.200">
    <property type="match status" value="1"/>
</dbReference>
<accession>A0A271IUX1</accession>
<dbReference type="OrthoDB" id="9801455at2"/>
<dbReference type="PANTHER" id="PTHR42812">
    <property type="entry name" value="BETA-XYLOSIDASE"/>
    <property type="match status" value="1"/>
</dbReference>
<sequence>MPRPLCLLILALLVGPLGPVAAAQDLARNPIIWADVPDPSTIRVGDTYYMSSTTMHMAPGVPILKSPNLVDWELAGYVYDELANADALFQRQGQNAYGRGSWASSLRYHDGTFYLAVFSYTTGETYIYTTGDVENGPWHKESLGDLYHDQSLFFDDDGRVYLIYGGGGDFQILELEADASAVKRGGVDRVLVQDVGSPAGDDLGLHGEGAQLFKVDGTYYLFLIAWPRGGMRTVVVQRAESLDGPWEGRAVLQDDGVAQGGIVDTPDGDWYALMFGDRGAVGRIPYLIPVTWSDDGWPVLGVDGGVPETLDIVSDGTGASGIVASDAFDGPELRPEWQFNHNPESRLWSLTERPGYFRIRTGRRDRSFVDARNSLTQRTFGPESGAETALDVSGLNDGDIAGLGLLAADYGYVGVMKEDERTSVVMVAYRDGEAQVVERVPVEGDVVHLRAHADFRDQRDEGTFFYSLDGEAWTPIGDTLAMRYTLEHFMGYRFALFAYATETPGGTADFDYFRLDPAP</sequence>
<keyword evidence="2 6" id="KW-0378">Hydrolase</keyword>
<evidence type="ECO:0000256" key="4">
    <source>
        <dbReference type="PIRSR" id="PIRSR606710-1"/>
    </source>
</evidence>
<dbReference type="RefSeq" id="WP_095508664.1">
    <property type="nucleotide sequence ID" value="NZ_MQWD01000001.1"/>
</dbReference>
<evidence type="ECO:0000256" key="2">
    <source>
        <dbReference type="ARBA" id="ARBA00022801"/>
    </source>
</evidence>
<dbReference type="GO" id="GO:0005975">
    <property type="term" value="P:carbohydrate metabolic process"/>
    <property type="evidence" value="ECO:0007669"/>
    <property type="project" value="InterPro"/>
</dbReference>
<reference evidence="9 10" key="1">
    <citation type="submission" date="2016-11" db="EMBL/GenBank/DDBJ databases">
        <title>Study of marine rhodopsin-containing bacteria.</title>
        <authorList>
            <person name="Yoshizawa S."/>
            <person name="Kumagai Y."/>
            <person name="Kogure K."/>
        </authorList>
    </citation>
    <scope>NUCLEOTIDE SEQUENCE [LARGE SCALE GENOMIC DNA]</scope>
    <source>
        <strain evidence="9 10">SAORIC-28</strain>
    </source>
</reference>
<dbReference type="CDD" id="cd09001">
    <property type="entry name" value="GH43_FsAxh1-like"/>
    <property type="match status" value="1"/>
</dbReference>
<evidence type="ECO:0000256" key="7">
    <source>
        <dbReference type="SAM" id="SignalP"/>
    </source>
</evidence>
<dbReference type="InterPro" id="IPR013320">
    <property type="entry name" value="ConA-like_dom_sf"/>
</dbReference>
<evidence type="ECO:0000313" key="9">
    <source>
        <dbReference type="EMBL" id="PAP75036.1"/>
    </source>
</evidence>
<dbReference type="SUPFAM" id="SSF49899">
    <property type="entry name" value="Concanavalin A-like lectins/glucanases"/>
    <property type="match status" value="1"/>
</dbReference>
<comment type="similarity">
    <text evidence="1 6">Belongs to the glycosyl hydrolase 43 family.</text>
</comment>
<protein>
    <submittedName>
        <fullName evidence="9">Glycoside hydrolase</fullName>
    </submittedName>
</protein>
<feature type="site" description="Important for catalytic activity, responsible for pKa modulation of the active site Glu and correct orientation of both the proton donor and substrate" evidence="5">
    <location>
        <position position="149"/>
    </location>
</feature>
<dbReference type="InterPro" id="IPR006710">
    <property type="entry name" value="Glyco_hydro_43"/>
</dbReference>
<dbReference type="SUPFAM" id="SSF75005">
    <property type="entry name" value="Arabinanase/levansucrase/invertase"/>
    <property type="match status" value="1"/>
</dbReference>
<keyword evidence="3 6" id="KW-0326">Glycosidase</keyword>
<dbReference type="InterPro" id="IPR041542">
    <property type="entry name" value="GH43_C2"/>
</dbReference>
<comment type="caution">
    <text evidence="9">The sequence shown here is derived from an EMBL/GenBank/DDBJ whole genome shotgun (WGS) entry which is preliminary data.</text>
</comment>
<evidence type="ECO:0000256" key="5">
    <source>
        <dbReference type="PIRSR" id="PIRSR606710-2"/>
    </source>
</evidence>
<feature type="active site" description="Proton donor" evidence="4">
    <location>
        <position position="208"/>
    </location>
</feature>
<evidence type="ECO:0000313" key="10">
    <source>
        <dbReference type="Proteomes" id="UP000216339"/>
    </source>
</evidence>
<evidence type="ECO:0000256" key="3">
    <source>
        <dbReference type="ARBA" id="ARBA00023295"/>
    </source>
</evidence>
<keyword evidence="7" id="KW-0732">Signal</keyword>
<dbReference type="AlphaFoldDB" id="A0A271IUX1"/>
<organism evidence="9 10">
    <name type="scientific">Rubrivirga marina</name>
    <dbReference type="NCBI Taxonomy" id="1196024"/>
    <lineage>
        <taxon>Bacteria</taxon>
        <taxon>Pseudomonadati</taxon>
        <taxon>Rhodothermota</taxon>
        <taxon>Rhodothermia</taxon>
        <taxon>Rhodothermales</taxon>
        <taxon>Rubricoccaceae</taxon>
        <taxon>Rubrivirga</taxon>
    </lineage>
</organism>
<feature type="signal peptide" evidence="7">
    <location>
        <begin position="1"/>
        <end position="22"/>
    </location>
</feature>
<dbReference type="Pfam" id="PF04616">
    <property type="entry name" value="Glyco_hydro_43"/>
    <property type="match status" value="1"/>
</dbReference>
<dbReference type="Pfam" id="PF17851">
    <property type="entry name" value="GH43_C2"/>
    <property type="match status" value="1"/>
</dbReference>
<proteinExistence type="inferred from homology"/>
<evidence type="ECO:0000256" key="1">
    <source>
        <dbReference type="ARBA" id="ARBA00009865"/>
    </source>
</evidence>
<dbReference type="GO" id="GO:0004553">
    <property type="term" value="F:hydrolase activity, hydrolyzing O-glycosyl compounds"/>
    <property type="evidence" value="ECO:0007669"/>
    <property type="project" value="InterPro"/>
</dbReference>
<dbReference type="InterPro" id="IPR051795">
    <property type="entry name" value="Glycosyl_Hydrlase_43"/>
</dbReference>
<feature type="domain" description="Beta-xylosidase C-terminal Concanavalin A-like" evidence="8">
    <location>
        <begin position="325"/>
        <end position="514"/>
    </location>
</feature>
<dbReference type="Gene3D" id="2.115.10.20">
    <property type="entry name" value="Glycosyl hydrolase domain, family 43"/>
    <property type="match status" value="1"/>
</dbReference>
<dbReference type="InterPro" id="IPR023296">
    <property type="entry name" value="Glyco_hydro_beta-prop_sf"/>
</dbReference>
<name>A0A271IUX1_9BACT</name>
<dbReference type="EMBL" id="MQWD01000001">
    <property type="protein sequence ID" value="PAP75036.1"/>
    <property type="molecule type" value="Genomic_DNA"/>
</dbReference>
<evidence type="ECO:0000256" key="6">
    <source>
        <dbReference type="RuleBase" id="RU361187"/>
    </source>
</evidence>
<feature type="chain" id="PRO_5012854519" evidence="7">
    <location>
        <begin position="23"/>
        <end position="519"/>
    </location>
</feature>
<dbReference type="PANTHER" id="PTHR42812:SF12">
    <property type="entry name" value="BETA-XYLOSIDASE-RELATED"/>
    <property type="match status" value="1"/>
</dbReference>
<feature type="active site" description="Proton acceptor" evidence="4">
    <location>
        <position position="38"/>
    </location>
</feature>
<keyword evidence="10" id="KW-1185">Reference proteome</keyword>